<dbReference type="InterPro" id="IPR002110">
    <property type="entry name" value="Ankyrin_rpt"/>
</dbReference>
<evidence type="ECO:0000313" key="4">
    <source>
        <dbReference type="Proteomes" id="UP001165121"/>
    </source>
</evidence>
<organism evidence="3 4">
    <name type="scientific">Phytophthora fragariaefolia</name>
    <dbReference type="NCBI Taxonomy" id="1490495"/>
    <lineage>
        <taxon>Eukaryota</taxon>
        <taxon>Sar</taxon>
        <taxon>Stramenopiles</taxon>
        <taxon>Oomycota</taxon>
        <taxon>Peronosporomycetes</taxon>
        <taxon>Peronosporales</taxon>
        <taxon>Peronosporaceae</taxon>
        <taxon>Phytophthora</taxon>
    </lineage>
</organism>
<comment type="caution">
    <text evidence="3">The sequence shown here is derived from an EMBL/GenBank/DDBJ whole genome shotgun (WGS) entry which is preliminary data.</text>
</comment>
<dbReference type="PROSITE" id="PS50297">
    <property type="entry name" value="ANK_REP_REGION"/>
    <property type="match status" value="2"/>
</dbReference>
<proteinExistence type="predicted"/>
<feature type="repeat" description="ANK" evidence="1">
    <location>
        <begin position="226"/>
        <end position="249"/>
    </location>
</feature>
<dbReference type="PANTHER" id="PTHR24118:SF100">
    <property type="entry name" value="FYVE-TYPE DOMAIN-CONTAINING PROTEIN"/>
    <property type="match status" value="1"/>
</dbReference>
<dbReference type="PANTHER" id="PTHR24118">
    <property type="entry name" value="POTE ANKYRIN DOMAIN"/>
    <property type="match status" value="1"/>
</dbReference>
<keyword evidence="4" id="KW-1185">Reference proteome</keyword>
<feature type="compositionally biased region" description="Basic and acidic residues" evidence="2">
    <location>
        <begin position="1440"/>
        <end position="1449"/>
    </location>
</feature>
<dbReference type="EMBL" id="BSXT01005470">
    <property type="protein sequence ID" value="GMF60479.1"/>
    <property type="molecule type" value="Genomic_DNA"/>
</dbReference>
<keyword evidence="1" id="KW-0040">ANK repeat</keyword>
<feature type="repeat" description="ANK" evidence="1">
    <location>
        <begin position="314"/>
        <end position="346"/>
    </location>
</feature>
<evidence type="ECO:0000256" key="2">
    <source>
        <dbReference type="SAM" id="MobiDB-lite"/>
    </source>
</evidence>
<dbReference type="InterPro" id="IPR036770">
    <property type="entry name" value="Ankyrin_rpt-contain_sf"/>
</dbReference>
<dbReference type="OrthoDB" id="79255at2759"/>
<dbReference type="SMART" id="SM00248">
    <property type="entry name" value="ANK"/>
    <property type="match status" value="9"/>
</dbReference>
<dbReference type="Proteomes" id="UP001165121">
    <property type="component" value="Unassembled WGS sequence"/>
</dbReference>
<reference evidence="3" key="1">
    <citation type="submission" date="2023-04" db="EMBL/GenBank/DDBJ databases">
        <title>Phytophthora fragariaefolia NBRC 109709.</title>
        <authorList>
            <person name="Ichikawa N."/>
            <person name="Sato H."/>
            <person name="Tonouchi N."/>
        </authorList>
    </citation>
    <scope>NUCLEOTIDE SEQUENCE</scope>
    <source>
        <strain evidence="3">NBRC 109709</strain>
    </source>
</reference>
<feature type="region of interest" description="Disordered" evidence="2">
    <location>
        <begin position="1437"/>
        <end position="1459"/>
    </location>
</feature>
<dbReference type="Pfam" id="PF12796">
    <property type="entry name" value="Ank_2"/>
    <property type="match status" value="2"/>
</dbReference>
<name>A0A9W6YCN3_9STRA</name>
<accession>A0A9W6YCN3</accession>
<protein>
    <submittedName>
        <fullName evidence="3">Unnamed protein product</fullName>
    </submittedName>
</protein>
<sequence>MVFERTRAFPSLHEACVAGDREQVRVLLNSPGGCTLERDVCGRIALHHAVITENVKIARTLLRRRDAKLQVHARDNSGRTALHYALEKMELLALHRPEGLRVPELVTAEMRTESKRYRRLWELADRMLEMISRRALEGDWITSEGQIDSLMKLDMRCRGDAWDTCRSGDLERLEKITKIYGCSTEKWELSELKRTLLHEACENQQLQIVHFLLSTIEVPVQAQDASGCTALHCAARRGFLEVCQLLLEKTLIDSSEPCKDLNNTAEQLAVIQDVRGRTALHWCLLGFGDSLARLHIGELLSRSCPAAVHIRDYDEISPLQLAIWRGNIKMVQQLIRLGASVCVLKSSTLLHHREEYPKKAIWAPCGIIFQRRCVRGSHKAMSPFVSVEKMVSDDDSAVSCAKCAPHWESVVHPVEALWYWTQQRRSSLPVGTKIGKRIMEHKTNVSVLSDNELGCRKYGGVCDQCRDITTSPNTASSTIDIKFQLLSPLILAIRMCTLTSDNCLPHRVTIVEVLLESGGILDEWRDGEENEDSNSRNEEWSKSSSPSALEEGLRAFPRCPQVLSMLLQYGAKQISICNIRRWCLSLSLSDANQVEAALRILLGIDAIASSYEFLTMLFTRKYISVLRELMWSWDGMSQVVASEKNPAMEYDDKNGCLPRRTPWGCIHNEMVSWGKDRRKCSEVTIDIEHLAFLCGEVSFIQQFSGHNTKLQDAEKSRLIEYCVLQYLKQHASLSVADLHSENDAIIKTTSECDKIMLPCIHVLISYWETIGDDNQHMKAKATAWLQPIIFLGYFECALVLLETLNRLGVRTRLLDTVFELYSSAIGYRRYHKHRILCHHLAFLVVCSENLLKQDNVASARSLVHMCANNMSLDLIKICFNTVFPGEFTNFPSDKVNGKSMVQWIVFHARFDIMHWTIETVPEGSERGSYWSKLIVASAAVNVGVSENAGKSSSNLLDKVLSAYQELVQRHLTVCERRDLLVTLMVKYVIPNDCVVLATRLVTFAVEVALADELNDKRNTMYALKEWRVFHCIARWNAVRMAEYFLSDQGLTDDSDVNWQHVFFDQIQEPHESDECTPLELCRLLGHNHLLSLLSDKVLHDKISPAKPDDDAEDAKTSKLETVVVSDTVKMASNWHVGELRSVLDINENLMTKNVEEARSVRGYRRLINAQSGWLSAVMLNQVSRLEAMALTRPQYTDPDLSVCKLILLAIRTASLAALKWMMQAYFPVTKHLSDAESVACLNSAAKHPGDVYAEMTLLFLQNQLSPGRLSGDGMGTPLLHRAACFSNTSLACRIMDMLLQRSDCDVNALDAFGNTAVSYALAAGRLHNACFLLQNLKCRLEAEFEGQACFYYMLHIVPSFASRVVMRALLIAKRDRAFLHCDGDSKTCGCKSYERVQDNNDDSIQALCGFCGHEPSSHRIMPLPSWFRDQYDTYAPAQNSDRERSHSSLDEDSDGETPHHYQAEFDAVGDDDEETVLENGRGRLDVALLKRITELRYDDILCANGLAVAQDAEETVIASSEHASRDDRRPTWNISTEIESGAVACCTTIEESPRSAVDGMLQQDADKSVGSNGSSSRRRVPAKFTDYPWWLRQELAMVHAPRCLCQASAFVISPIQLVHVAVCRWLRHTAIGYKRQQHATVIRDQSSSCSSSGVTESAIVALASVQPAFEHWRDVARLDAREPAEAVPRPSTPLPRVLSVLFHWRHGKEFLAFQRWKNHRTSAEVSHHRLATRLEQVAADMRRNRFATLQLRQQQLQESIRGLIAPPP</sequence>
<dbReference type="PROSITE" id="PS50088">
    <property type="entry name" value="ANK_REPEAT"/>
    <property type="match status" value="2"/>
</dbReference>
<dbReference type="Gene3D" id="1.25.40.20">
    <property type="entry name" value="Ankyrin repeat-containing domain"/>
    <property type="match status" value="4"/>
</dbReference>
<gene>
    <name evidence="3" type="ORF">Pfra01_002620400</name>
</gene>
<evidence type="ECO:0000313" key="3">
    <source>
        <dbReference type="EMBL" id="GMF60479.1"/>
    </source>
</evidence>
<dbReference type="SUPFAM" id="SSF48403">
    <property type="entry name" value="Ankyrin repeat"/>
    <property type="match status" value="3"/>
</dbReference>
<feature type="region of interest" description="Disordered" evidence="2">
    <location>
        <begin position="525"/>
        <end position="544"/>
    </location>
</feature>
<evidence type="ECO:0000256" key="1">
    <source>
        <dbReference type="PROSITE-ProRule" id="PRU00023"/>
    </source>
</evidence>